<proteinExistence type="predicted"/>
<dbReference type="EMBL" id="FQYV01000025">
    <property type="protein sequence ID" value="SHJ77925.1"/>
    <property type="molecule type" value="Genomic_DNA"/>
</dbReference>
<dbReference type="PANTHER" id="PTHR32305:SF15">
    <property type="entry name" value="PROTEIN RHSA-RELATED"/>
    <property type="match status" value="1"/>
</dbReference>
<sequence length="272" mass="30297">MNSNNSPYKFNAKELDAETGNYYYGARYYDPKFSICLSVDPLADAPANIGTSPYAYVWNNPLKFIDPDGRHGQTTIVGDNGNGTYTVKDWVDDGSTDVVLEDGTKVGESLTTHSFVNEKNDPVVGAVIDTRSNEGQNFIDNEIIADDPNVFHYRDNATLNEHYDFKSRGLDEEASVQEALIYRTRGSMTSDRKMASARDFGNMAAGIVAARAGVPHWIAKMKFNELQGGQEPPVSAKAQQIGLNMGDKLFWQDYRKREYKKATNPWPTGPKE</sequence>
<dbReference type="InterPro" id="IPR050708">
    <property type="entry name" value="T6SS_VgrG/RHS"/>
</dbReference>
<name>A0A1M6M3C7_9FLAO</name>
<reference evidence="2" key="1">
    <citation type="submission" date="2016-11" db="EMBL/GenBank/DDBJ databases">
        <authorList>
            <person name="Varghese N."/>
            <person name="Submissions S."/>
        </authorList>
    </citation>
    <scope>NUCLEOTIDE SEQUENCE [LARGE SCALE GENOMIC DNA]</scope>
    <source>
        <strain evidence="2">DSM 26349</strain>
    </source>
</reference>
<keyword evidence="2" id="KW-1185">Reference proteome</keyword>
<evidence type="ECO:0000313" key="2">
    <source>
        <dbReference type="Proteomes" id="UP000184172"/>
    </source>
</evidence>
<dbReference type="InterPro" id="IPR022385">
    <property type="entry name" value="Rhs_assc_core"/>
</dbReference>
<dbReference type="Proteomes" id="UP000184172">
    <property type="component" value="Unassembled WGS sequence"/>
</dbReference>
<dbReference type="PANTHER" id="PTHR32305">
    <property type="match status" value="1"/>
</dbReference>
<evidence type="ECO:0000313" key="1">
    <source>
        <dbReference type="EMBL" id="SHJ77925.1"/>
    </source>
</evidence>
<organism evidence="1 2">
    <name type="scientific">Aequorivita viscosa</name>
    <dbReference type="NCBI Taxonomy" id="797419"/>
    <lineage>
        <taxon>Bacteria</taxon>
        <taxon>Pseudomonadati</taxon>
        <taxon>Bacteroidota</taxon>
        <taxon>Flavobacteriia</taxon>
        <taxon>Flavobacteriales</taxon>
        <taxon>Flavobacteriaceae</taxon>
        <taxon>Aequorivita</taxon>
    </lineage>
</organism>
<accession>A0A1M6M3C7</accession>
<protein>
    <submittedName>
        <fullName evidence="1">RHS repeat-associated core domain-containing protein</fullName>
    </submittedName>
</protein>
<dbReference type="OrthoDB" id="1165042at2"/>
<dbReference type="STRING" id="797419.SAMN05216556_12421"/>
<dbReference type="Gene3D" id="2.180.10.10">
    <property type="entry name" value="RHS repeat-associated core"/>
    <property type="match status" value="1"/>
</dbReference>
<gene>
    <name evidence="1" type="ORF">SAMN04487908_12539</name>
</gene>
<dbReference type="NCBIfam" id="TIGR03696">
    <property type="entry name" value="Rhs_assc_core"/>
    <property type="match status" value="1"/>
</dbReference>
<dbReference type="AlphaFoldDB" id="A0A1M6M3C7"/>
<dbReference type="RefSeq" id="WP_073220668.1">
    <property type="nucleotide sequence ID" value="NZ_FNNS01000024.1"/>
</dbReference>